<feature type="compositionally biased region" description="Polar residues" evidence="1">
    <location>
        <begin position="1"/>
        <end position="10"/>
    </location>
</feature>
<dbReference type="EMBL" id="BARU01015732">
    <property type="protein sequence ID" value="GAH54788.1"/>
    <property type="molecule type" value="Genomic_DNA"/>
</dbReference>
<feature type="region of interest" description="Disordered" evidence="1">
    <location>
        <begin position="1"/>
        <end position="32"/>
    </location>
</feature>
<gene>
    <name evidence="2" type="ORF">S03H2_26813</name>
</gene>
<feature type="non-terminal residue" evidence="2">
    <location>
        <position position="1"/>
    </location>
</feature>
<organism evidence="2">
    <name type="scientific">marine sediment metagenome</name>
    <dbReference type="NCBI Taxonomy" id="412755"/>
    <lineage>
        <taxon>unclassified sequences</taxon>
        <taxon>metagenomes</taxon>
        <taxon>ecological metagenomes</taxon>
    </lineage>
</organism>
<proteinExistence type="predicted"/>
<evidence type="ECO:0000256" key="1">
    <source>
        <dbReference type="SAM" id="MobiDB-lite"/>
    </source>
</evidence>
<protein>
    <submittedName>
        <fullName evidence="2">Uncharacterized protein</fullName>
    </submittedName>
</protein>
<comment type="caution">
    <text evidence="2">The sequence shown here is derived from an EMBL/GenBank/DDBJ whole genome shotgun (WGS) entry which is preliminary data.</text>
</comment>
<sequence length="32" mass="3640">DISETITNGETVEEKEIEKKAMEKISEETKEA</sequence>
<reference evidence="2" key="1">
    <citation type="journal article" date="2014" name="Front. Microbiol.">
        <title>High frequency of phylogenetically diverse reductive dehalogenase-homologous genes in deep subseafloor sedimentary metagenomes.</title>
        <authorList>
            <person name="Kawai M."/>
            <person name="Futagami T."/>
            <person name="Toyoda A."/>
            <person name="Takaki Y."/>
            <person name="Nishi S."/>
            <person name="Hori S."/>
            <person name="Arai W."/>
            <person name="Tsubouchi T."/>
            <person name="Morono Y."/>
            <person name="Uchiyama I."/>
            <person name="Ito T."/>
            <person name="Fujiyama A."/>
            <person name="Inagaki F."/>
            <person name="Takami H."/>
        </authorList>
    </citation>
    <scope>NUCLEOTIDE SEQUENCE</scope>
    <source>
        <strain evidence="2">Expedition CK06-06</strain>
    </source>
</reference>
<evidence type="ECO:0000313" key="2">
    <source>
        <dbReference type="EMBL" id="GAH54788.1"/>
    </source>
</evidence>
<feature type="compositionally biased region" description="Basic and acidic residues" evidence="1">
    <location>
        <begin position="12"/>
        <end position="32"/>
    </location>
</feature>
<dbReference type="AlphaFoldDB" id="X1IB27"/>
<name>X1IB27_9ZZZZ</name>
<accession>X1IB27</accession>